<dbReference type="GO" id="GO:0080030">
    <property type="term" value="F:methyl indole-3-acetate esterase activity"/>
    <property type="evidence" value="ECO:0007669"/>
    <property type="project" value="TreeGrafter"/>
</dbReference>
<dbReference type="GO" id="GO:0102209">
    <property type="term" value="F:trans-permethrin hydrolase activity"/>
    <property type="evidence" value="ECO:0007669"/>
    <property type="project" value="UniProtKB-EC"/>
</dbReference>
<evidence type="ECO:0000313" key="2">
    <source>
        <dbReference type="EMBL" id="VFJ14823.1"/>
    </source>
</evidence>
<dbReference type="OrthoDB" id="8468at2157"/>
<proteinExistence type="predicted"/>
<dbReference type="PANTHER" id="PTHR10992">
    <property type="entry name" value="METHYLESTERASE FAMILY MEMBER"/>
    <property type="match status" value="1"/>
</dbReference>
<dbReference type="Gene3D" id="3.40.50.1820">
    <property type="entry name" value="alpha/beta hydrolase"/>
    <property type="match status" value="1"/>
</dbReference>
<dbReference type="GO" id="GO:0080031">
    <property type="term" value="F:methyl salicylate esterase activity"/>
    <property type="evidence" value="ECO:0007669"/>
    <property type="project" value="TreeGrafter"/>
</dbReference>
<dbReference type="SUPFAM" id="SSF53474">
    <property type="entry name" value="alpha/beta-Hydrolases"/>
    <property type="match status" value="1"/>
</dbReference>
<evidence type="ECO:0000259" key="1">
    <source>
        <dbReference type="Pfam" id="PF12697"/>
    </source>
</evidence>
<keyword evidence="3" id="KW-1185">Reference proteome</keyword>
<evidence type="ECO:0000313" key="3">
    <source>
        <dbReference type="Proteomes" id="UP000294299"/>
    </source>
</evidence>
<dbReference type="GO" id="GO:0009694">
    <property type="term" value="P:jasmonic acid metabolic process"/>
    <property type="evidence" value="ECO:0007669"/>
    <property type="project" value="TreeGrafter"/>
</dbReference>
<reference evidence="2 3" key="1">
    <citation type="submission" date="2019-02" db="EMBL/GenBank/DDBJ databases">
        <authorList>
            <person name="Lehtovirta-Morley E L."/>
        </authorList>
    </citation>
    <scope>NUCLEOTIDE SEQUENCE [LARGE SCALE GENOMIC DNA]</scope>
    <source>
        <strain evidence="2">NFRAN1</strain>
    </source>
</reference>
<dbReference type="PANTHER" id="PTHR10992:SF1032">
    <property type="entry name" value="METHYLESTERASE 17"/>
    <property type="match status" value="1"/>
</dbReference>
<protein>
    <submittedName>
        <fullName evidence="2">Pyrethroid hydrolase</fullName>
        <ecNumber evidence="2">3.1.1.88</ecNumber>
    </submittedName>
</protein>
<accession>A0A484IAP8</accession>
<sequence length="243" mass="28124">MITSKSQNIMFVHGSCHGGWCWKKILPYFDSNEFNIYLPTLTGLGERSHLVNEMTDLYTHVEDILQIFKYEDLSGVILIGHSYAGLVIGGVAEMIPEKIKLLIYIDAYIPQDGKTAFDLDPGLMDLYKERTMKDQNKPWLVRPYTPSEFGISNVKDIEWMESKLVPMPLLTHTQPIIVQNKETTKIPRAFITTSEFGEDMFQRQNMEAKKKWDYYELKRGHDVMITAPEELSKLLLNIISKRK</sequence>
<dbReference type="EC" id="3.1.1.88" evidence="2"/>
<dbReference type="AlphaFoldDB" id="A0A484IAP8"/>
<dbReference type="GO" id="GO:0080032">
    <property type="term" value="F:methyl jasmonate esterase activity"/>
    <property type="evidence" value="ECO:0007669"/>
    <property type="project" value="TreeGrafter"/>
</dbReference>
<dbReference type="GeneID" id="39421686"/>
<dbReference type="InterPro" id="IPR045889">
    <property type="entry name" value="MES/HNL"/>
</dbReference>
<dbReference type="GO" id="GO:0009696">
    <property type="term" value="P:salicylic acid metabolic process"/>
    <property type="evidence" value="ECO:0007669"/>
    <property type="project" value="TreeGrafter"/>
</dbReference>
<dbReference type="InterPro" id="IPR000073">
    <property type="entry name" value="AB_hydrolase_1"/>
</dbReference>
<dbReference type="EMBL" id="LR216287">
    <property type="protein sequence ID" value="VFJ14823.1"/>
    <property type="molecule type" value="Genomic_DNA"/>
</dbReference>
<dbReference type="RefSeq" id="WP_134484924.1">
    <property type="nucleotide sequence ID" value="NZ_LR216287.1"/>
</dbReference>
<dbReference type="Pfam" id="PF12697">
    <property type="entry name" value="Abhydrolase_6"/>
    <property type="match status" value="1"/>
</dbReference>
<keyword evidence="2" id="KW-0378">Hydrolase</keyword>
<dbReference type="Proteomes" id="UP000294299">
    <property type="component" value="Chromosome NFRAN"/>
</dbReference>
<gene>
    <name evidence="2" type="primary">pytH</name>
    <name evidence="2" type="ORF">NFRAN_2501</name>
</gene>
<dbReference type="InterPro" id="IPR029058">
    <property type="entry name" value="AB_hydrolase_fold"/>
</dbReference>
<name>A0A484IAP8_9ARCH</name>
<dbReference type="KEGG" id="nfn:NFRAN_2501"/>
<feature type="domain" description="AB hydrolase-1" evidence="1">
    <location>
        <begin position="10"/>
        <end position="232"/>
    </location>
</feature>
<organism evidence="2 3">
    <name type="scientific">Candidatus Nitrosocosmicus franklandianus</name>
    <dbReference type="NCBI Taxonomy" id="1798806"/>
    <lineage>
        <taxon>Archaea</taxon>
        <taxon>Nitrososphaerota</taxon>
        <taxon>Nitrososphaeria</taxon>
        <taxon>Nitrososphaerales</taxon>
        <taxon>Nitrososphaeraceae</taxon>
        <taxon>Candidatus Nitrosocosmicus</taxon>
    </lineage>
</organism>